<protein>
    <submittedName>
        <fullName evidence="2">Transmembrane protein 29</fullName>
    </submittedName>
</protein>
<sequence>MKRRPDENEDENLHSHHSKRTKRDQALEDSCDKQLTNNGNGGNQSNINNTNRERVPGNSLYEDTAEEDSNIHELSQEEDYEAIQEGDLYTHINNILREAHFYSRQQRGQSSMTT</sequence>
<feature type="compositionally biased region" description="Basic and acidic residues" evidence="1">
    <location>
        <begin position="23"/>
        <end position="32"/>
    </location>
</feature>
<keyword evidence="2" id="KW-0472">Membrane</keyword>
<reference evidence="2 3" key="1">
    <citation type="submission" date="2024-08" db="EMBL/GenBank/DDBJ databases">
        <title>The draft genome of Apodemus speciosus.</title>
        <authorList>
            <person name="Nabeshima K."/>
            <person name="Suzuki S."/>
            <person name="Onuma M."/>
        </authorList>
    </citation>
    <scope>NUCLEOTIDE SEQUENCE [LARGE SCALE GENOMIC DNA]</scope>
    <source>
        <strain evidence="2">IB14-021</strain>
    </source>
</reference>
<proteinExistence type="predicted"/>
<comment type="caution">
    <text evidence="2">The sequence shown here is derived from an EMBL/GenBank/DDBJ whole genome shotgun (WGS) entry which is preliminary data.</text>
</comment>
<gene>
    <name evidence="2" type="ORF">APTSU1_001861600</name>
</gene>
<keyword evidence="2" id="KW-0812">Transmembrane</keyword>
<dbReference type="PANTHER" id="PTHR34763">
    <property type="entry name" value="PROTEIN FAM104A"/>
    <property type="match status" value="1"/>
</dbReference>
<evidence type="ECO:0000313" key="3">
    <source>
        <dbReference type="Proteomes" id="UP001623349"/>
    </source>
</evidence>
<organism evidence="2 3">
    <name type="scientific">Apodemus speciosus</name>
    <name type="common">Large Japanese field mouse</name>
    <dbReference type="NCBI Taxonomy" id="105296"/>
    <lineage>
        <taxon>Eukaryota</taxon>
        <taxon>Metazoa</taxon>
        <taxon>Chordata</taxon>
        <taxon>Craniata</taxon>
        <taxon>Vertebrata</taxon>
        <taxon>Euteleostomi</taxon>
        <taxon>Mammalia</taxon>
        <taxon>Eutheria</taxon>
        <taxon>Euarchontoglires</taxon>
        <taxon>Glires</taxon>
        <taxon>Rodentia</taxon>
        <taxon>Myomorpha</taxon>
        <taxon>Muroidea</taxon>
        <taxon>Muridae</taxon>
        <taxon>Murinae</taxon>
        <taxon>Apodemus</taxon>
    </lineage>
</organism>
<keyword evidence="3" id="KW-1185">Reference proteome</keyword>
<dbReference type="PANTHER" id="PTHR34763:SF3">
    <property type="entry name" value="FAM104B"/>
    <property type="match status" value="1"/>
</dbReference>
<accession>A0ABQ0FWC3</accession>
<dbReference type="InterPro" id="IPR029222">
    <property type="entry name" value="VCF1/2-like"/>
</dbReference>
<dbReference type="EMBL" id="BAAFST010000224">
    <property type="protein sequence ID" value="GAB1303371.1"/>
    <property type="molecule type" value="Genomic_DNA"/>
</dbReference>
<dbReference type="Proteomes" id="UP001623349">
    <property type="component" value="Unassembled WGS sequence"/>
</dbReference>
<evidence type="ECO:0000313" key="2">
    <source>
        <dbReference type="EMBL" id="GAB1303371.1"/>
    </source>
</evidence>
<evidence type="ECO:0000256" key="1">
    <source>
        <dbReference type="SAM" id="MobiDB-lite"/>
    </source>
</evidence>
<feature type="compositionally biased region" description="Basic and acidic residues" evidence="1">
    <location>
        <begin position="1"/>
        <end position="14"/>
    </location>
</feature>
<feature type="region of interest" description="Disordered" evidence="1">
    <location>
        <begin position="1"/>
        <end position="73"/>
    </location>
</feature>
<name>A0ABQ0FWC3_APOSI</name>
<dbReference type="Pfam" id="PF15434">
    <property type="entry name" value="FAM104"/>
    <property type="match status" value="1"/>
</dbReference>